<comment type="caution">
    <text evidence="2">The sequence shown here is derived from an EMBL/GenBank/DDBJ whole genome shotgun (WGS) entry which is preliminary data.</text>
</comment>
<evidence type="ECO:0000313" key="3">
    <source>
        <dbReference type="Proteomes" id="UP001480955"/>
    </source>
</evidence>
<dbReference type="RefSeq" id="WP_350394871.1">
    <property type="nucleotide sequence ID" value="NZ_JBELQE010000070.1"/>
</dbReference>
<protein>
    <submittedName>
        <fullName evidence="2">Helix-turn-helix domain-containing protein</fullName>
    </submittedName>
</protein>
<dbReference type="EMBL" id="JBELQE010000070">
    <property type="protein sequence ID" value="MER2250683.1"/>
    <property type="molecule type" value="Genomic_DNA"/>
</dbReference>
<name>A0ABV1QMS0_9HYPH</name>
<feature type="domain" description="HTH iclR-type" evidence="1">
    <location>
        <begin position="20"/>
        <end position="43"/>
    </location>
</feature>
<evidence type="ECO:0000259" key="1">
    <source>
        <dbReference type="Pfam" id="PF09339"/>
    </source>
</evidence>
<sequence>MPVRSHPQRAEIELTRIAGGTLQEVADRFGIPRSSLHRHMTTMSFEEHARLKAVAVALAEEHAALIRMAALTIQAATNDSLSYGHGAG</sequence>
<reference evidence="2 3" key="1">
    <citation type="submission" date="2024-06" db="EMBL/GenBank/DDBJ databases">
        <authorList>
            <person name="Campbell A.G."/>
        </authorList>
    </citation>
    <scope>NUCLEOTIDE SEQUENCE [LARGE SCALE GENOMIC DNA]</scope>
    <source>
        <strain evidence="2 3">EM12</strain>
    </source>
</reference>
<evidence type="ECO:0000313" key="2">
    <source>
        <dbReference type="EMBL" id="MER2250683.1"/>
    </source>
</evidence>
<accession>A0ABV1QMS0</accession>
<dbReference type="Pfam" id="PF09339">
    <property type="entry name" value="HTH_IclR"/>
    <property type="match status" value="1"/>
</dbReference>
<dbReference type="InterPro" id="IPR005471">
    <property type="entry name" value="Tscrpt_reg_IclR_N"/>
</dbReference>
<gene>
    <name evidence="2" type="ORF">ABS772_12250</name>
</gene>
<proteinExistence type="predicted"/>
<keyword evidence="3" id="KW-1185">Reference proteome</keyword>
<dbReference type="Proteomes" id="UP001480955">
    <property type="component" value="Unassembled WGS sequence"/>
</dbReference>
<organism evidence="2 3">
    <name type="scientific">Methylorubrum podarium</name>
    <dbReference type="NCBI Taxonomy" id="200476"/>
    <lineage>
        <taxon>Bacteria</taxon>
        <taxon>Pseudomonadati</taxon>
        <taxon>Pseudomonadota</taxon>
        <taxon>Alphaproteobacteria</taxon>
        <taxon>Hyphomicrobiales</taxon>
        <taxon>Methylobacteriaceae</taxon>
        <taxon>Methylorubrum</taxon>
    </lineage>
</organism>